<keyword evidence="1" id="KW-0472">Membrane</keyword>
<evidence type="ECO:0000259" key="3">
    <source>
        <dbReference type="Pfam" id="PF13387"/>
    </source>
</evidence>
<feature type="transmembrane region" description="Helical" evidence="1">
    <location>
        <begin position="291"/>
        <end position="313"/>
    </location>
</feature>
<feature type="chain" id="PRO_5002413241" evidence="2">
    <location>
        <begin position="24"/>
        <end position="411"/>
    </location>
</feature>
<feature type="transmembrane region" description="Helical" evidence="1">
    <location>
        <begin position="351"/>
        <end position="369"/>
    </location>
</feature>
<evidence type="ECO:0000313" key="5">
    <source>
        <dbReference type="EMBL" id="AKD02782.1"/>
    </source>
</evidence>
<evidence type="ECO:0000313" key="6">
    <source>
        <dbReference type="Proteomes" id="UP000033109"/>
    </source>
</evidence>
<keyword evidence="6" id="KW-1185">Reference proteome</keyword>
<evidence type="ECO:0000256" key="1">
    <source>
        <dbReference type="SAM" id="Phobius"/>
    </source>
</evidence>
<dbReference type="STRING" id="400092.PKOR_06155"/>
<accession>A0A0E3UVU5</accession>
<feature type="signal peptide" evidence="2">
    <location>
        <begin position="1"/>
        <end position="23"/>
    </location>
</feature>
<dbReference type="KEGG" id="pko:PKOR_06155"/>
<feature type="transmembrane region" description="Helical" evidence="1">
    <location>
        <begin position="325"/>
        <end position="344"/>
    </location>
</feature>
<feature type="domain" description="Lnb-like transmembrane" evidence="4">
    <location>
        <begin position="260"/>
        <end position="397"/>
    </location>
</feature>
<proteinExistence type="predicted"/>
<dbReference type="InterPro" id="IPR057436">
    <property type="entry name" value="5TMH_Lnb"/>
</dbReference>
<feature type="transmembrane region" description="Helical" evidence="1">
    <location>
        <begin position="266"/>
        <end position="284"/>
    </location>
</feature>
<dbReference type="RefSeq" id="WP_046309736.1">
    <property type="nucleotide sequence ID" value="NZ_CBCSCY010000001.1"/>
</dbReference>
<dbReference type="PATRIC" id="fig|400092.3.peg.1369"/>
<protein>
    <submittedName>
        <fullName evidence="5">Uncharacterized protein</fullName>
    </submittedName>
</protein>
<dbReference type="HOGENOM" id="CLU_052983_1_0_10"/>
<dbReference type="Proteomes" id="UP000033109">
    <property type="component" value="Chromosome"/>
</dbReference>
<gene>
    <name evidence="5" type="ORF">PKOR_06155</name>
</gene>
<dbReference type="OrthoDB" id="319167at2"/>
<reference evidence="5 6" key="1">
    <citation type="journal article" date="2015" name="Sci. Rep.">
        <title>Unraveling adaptation of Pontibacter korlensis to radiation and infertility in desert through complete genome and comparative transcriptomic analysis.</title>
        <authorList>
            <person name="Dai J."/>
            <person name="Dai W."/>
            <person name="Qiu C."/>
            <person name="Yang Z."/>
            <person name="Zhang Y."/>
            <person name="Zhou M."/>
            <person name="Zhang L."/>
            <person name="Fang C."/>
            <person name="Gao Q."/>
            <person name="Yang Q."/>
            <person name="Li X."/>
            <person name="Wang Z."/>
            <person name="Wang Z."/>
            <person name="Jia Z."/>
            <person name="Chen X."/>
        </authorList>
    </citation>
    <scope>NUCLEOTIDE SEQUENCE [LARGE SCALE GENOMIC DNA]</scope>
    <source>
        <strain evidence="5 6">X14-1T</strain>
    </source>
</reference>
<dbReference type="InterPro" id="IPR025178">
    <property type="entry name" value="Lnb_N"/>
</dbReference>
<dbReference type="AlphaFoldDB" id="A0A0E3UVU5"/>
<dbReference type="EMBL" id="CP009621">
    <property type="protein sequence ID" value="AKD02782.1"/>
    <property type="molecule type" value="Genomic_DNA"/>
</dbReference>
<feature type="domain" description="Lnb N-terminal periplasmic" evidence="3">
    <location>
        <begin position="34"/>
        <end position="167"/>
    </location>
</feature>
<dbReference type="Pfam" id="PF25221">
    <property type="entry name" value="5TMH_Lnb"/>
    <property type="match status" value="1"/>
</dbReference>
<name>A0A0E3UVU5_9BACT</name>
<sequence length="411" mass="47367">MRNFIKKLTLAFLLCVSTLPAWAQFEGMLLSPQAKISLITCSSGPDLYAIFGHSAVRVNDPATGLDVIFNYGTFDFDEPNFYLKFAQGKLRYKLSVAHFRDFVYSYSMDNRSVYEQELNLTEEQKQQYWAFLTNNYLPENRFYLYDFFFDNCATRIRDGLEATFPNQLTFNISHFDKDYSFRNLIDLYLGPQPWGDFGIDLALGARIDQEATPYQYMFLPDYLSKGFGNATIVQNGQTAPLTLEPRVIFERDPSIPLEGGWLTPQVLFWTFLLVVVALTVADFVKRRRSRVFDMVFFLVLGLLGIVVLLLWFATDHQATAYNFNLLWAIPTHAVVAFFLARYALREWVHKYMLITTIITAVALIGWPLWPQMYHAAFLPIMLAAILRGAYTIWFSKKAQTLAQNPSIAQKI</sequence>
<organism evidence="5 6">
    <name type="scientific">Pontibacter korlensis</name>
    <dbReference type="NCBI Taxonomy" id="400092"/>
    <lineage>
        <taxon>Bacteria</taxon>
        <taxon>Pseudomonadati</taxon>
        <taxon>Bacteroidota</taxon>
        <taxon>Cytophagia</taxon>
        <taxon>Cytophagales</taxon>
        <taxon>Hymenobacteraceae</taxon>
        <taxon>Pontibacter</taxon>
    </lineage>
</organism>
<dbReference type="Pfam" id="PF13387">
    <property type="entry name" value="Lnb_N"/>
    <property type="match status" value="1"/>
</dbReference>
<keyword evidence="1" id="KW-0812">Transmembrane</keyword>
<keyword evidence="2" id="KW-0732">Signal</keyword>
<evidence type="ECO:0000259" key="4">
    <source>
        <dbReference type="Pfam" id="PF25221"/>
    </source>
</evidence>
<feature type="transmembrane region" description="Helical" evidence="1">
    <location>
        <begin position="375"/>
        <end position="394"/>
    </location>
</feature>
<evidence type="ECO:0000256" key="2">
    <source>
        <dbReference type="SAM" id="SignalP"/>
    </source>
</evidence>
<keyword evidence="1" id="KW-1133">Transmembrane helix</keyword>